<feature type="transmembrane region" description="Helical" evidence="1">
    <location>
        <begin position="53"/>
        <end position="70"/>
    </location>
</feature>
<gene>
    <name evidence="2" type="ORF">A3D03_01320</name>
</gene>
<keyword evidence="1" id="KW-0472">Membrane</keyword>
<evidence type="ECO:0000256" key="1">
    <source>
        <dbReference type="SAM" id="Phobius"/>
    </source>
</evidence>
<dbReference type="AlphaFoldDB" id="A0A1F6AAF5"/>
<name>A0A1F6AAF5_9BACT</name>
<dbReference type="Proteomes" id="UP000177092">
    <property type="component" value="Unassembled WGS sequence"/>
</dbReference>
<comment type="caution">
    <text evidence="2">The sequence shown here is derived from an EMBL/GenBank/DDBJ whole genome shotgun (WGS) entry which is preliminary data.</text>
</comment>
<evidence type="ECO:0008006" key="4">
    <source>
        <dbReference type="Google" id="ProtNLM"/>
    </source>
</evidence>
<feature type="transmembrane region" description="Helical" evidence="1">
    <location>
        <begin position="134"/>
        <end position="150"/>
    </location>
</feature>
<dbReference type="EMBL" id="MFJN01000016">
    <property type="protein sequence ID" value="OGG21769.1"/>
    <property type="molecule type" value="Genomic_DNA"/>
</dbReference>
<proteinExistence type="predicted"/>
<evidence type="ECO:0000313" key="2">
    <source>
        <dbReference type="EMBL" id="OGG21769.1"/>
    </source>
</evidence>
<keyword evidence="1" id="KW-1133">Transmembrane helix</keyword>
<evidence type="ECO:0000313" key="3">
    <source>
        <dbReference type="Proteomes" id="UP000177092"/>
    </source>
</evidence>
<reference evidence="2 3" key="1">
    <citation type="journal article" date="2016" name="Nat. Commun.">
        <title>Thousands of microbial genomes shed light on interconnected biogeochemical processes in an aquifer system.</title>
        <authorList>
            <person name="Anantharaman K."/>
            <person name="Brown C.T."/>
            <person name="Hug L.A."/>
            <person name="Sharon I."/>
            <person name="Castelle C.J."/>
            <person name="Probst A.J."/>
            <person name="Thomas B.C."/>
            <person name="Singh A."/>
            <person name="Wilkins M.J."/>
            <person name="Karaoz U."/>
            <person name="Brodie E.L."/>
            <person name="Williams K.H."/>
            <person name="Hubbard S.S."/>
            <person name="Banfield J.F."/>
        </authorList>
    </citation>
    <scope>NUCLEOTIDE SEQUENCE [LARGE SCALE GENOMIC DNA]</scope>
</reference>
<feature type="transmembrane region" description="Helical" evidence="1">
    <location>
        <begin position="77"/>
        <end position="95"/>
    </location>
</feature>
<protein>
    <recommendedName>
        <fullName evidence="4">DoxX family protein</fullName>
    </recommendedName>
</protein>
<dbReference type="STRING" id="1798384.A3D03_01320"/>
<organism evidence="2 3">
    <name type="scientific">Candidatus Gottesmanbacteria bacterium RIFCSPHIGHO2_02_FULL_40_13</name>
    <dbReference type="NCBI Taxonomy" id="1798384"/>
    <lineage>
        <taxon>Bacteria</taxon>
        <taxon>Candidatus Gottesmaniibacteriota</taxon>
    </lineage>
</organism>
<feature type="transmembrane region" description="Helical" evidence="1">
    <location>
        <begin position="101"/>
        <end position="122"/>
    </location>
</feature>
<accession>A0A1F6AAF5</accession>
<keyword evidence="1" id="KW-0812">Transmembrane</keyword>
<sequence>MSKIENPENRYLNLLQFILGILWLKSCYGKFISNDFIDNIAKTLIFFSSKNPVGWYKAFLVNTAIPYAHLFAELSRWGELTGGVLLVLTSVYSLYNYQSTISSLLAVIGLLIVMNLNFNFGLASYWTSPANETLNLLMFLVELIILIYQFKRILSIHSHD</sequence>